<evidence type="ECO:0000313" key="6">
    <source>
        <dbReference type="RefSeq" id="XP_022326884.1"/>
    </source>
</evidence>
<accession>A0A8B8DH37</accession>
<dbReference type="GO" id="GO:0031012">
    <property type="term" value="C:extracellular matrix"/>
    <property type="evidence" value="ECO:0007669"/>
    <property type="project" value="TreeGrafter"/>
</dbReference>
<dbReference type="GO" id="GO:0051045">
    <property type="term" value="P:negative regulation of membrane protein ectodomain proteolysis"/>
    <property type="evidence" value="ECO:0007669"/>
    <property type="project" value="TreeGrafter"/>
</dbReference>
<sequence>MSTRVYPCLLLLYLSVQTPQTALCQAQWAFLGTVQGFLNFTGDDGKAKQKYEIYINKVIKDTGKIKLKDKAITPVITPLDDCAVHIEKDVKAIFTGSYDGLGSPTMNKCNWYEDYSNVPKCQRRNLFKKLYLKNCSCSVCLPGECPTDSTPHCVLRSQDDCDNKHSHCAIYPGCNKCSWKRCVSYYDCEDDQLLPLARA</sequence>
<dbReference type="InterPro" id="IPR001820">
    <property type="entry name" value="TIMP"/>
</dbReference>
<evidence type="ECO:0000256" key="3">
    <source>
        <dbReference type="PIRSR" id="PIRSR601820-3"/>
    </source>
</evidence>
<keyword evidence="2" id="KW-0964">Secreted</keyword>
<feature type="signal peptide" evidence="4">
    <location>
        <begin position="1"/>
        <end position="24"/>
    </location>
</feature>
<protein>
    <submittedName>
        <fullName evidence="6">Uncharacterized protein LOC111126491</fullName>
    </submittedName>
</protein>
<feature type="disulfide bond" evidence="3">
    <location>
        <begin position="153"/>
        <end position="168"/>
    </location>
</feature>
<dbReference type="GO" id="GO:0002020">
    <property type="term" value="F:protease binding"/>
    <property type="evidence" value="ECO:0007669"/>
    <property type="project" value="TreeGrafter"/>
</dbReference>
<dbReference type="GO" id="GO:0005615">
    <property type="term" value="C:extracellular space"/>
    <property type="evidence" value="ECO:0007669"/>
    <property type="project" value="TreeGrafter"/>
</dbReference>
<dbReference type="Gene3D" id="2.40.50.120">
    <property type="match status" value="1"/>
</dbReference>
<dbReference type="PANTHER" id="PTHR11844:SF33">
    <property type="entry name" value="TISSUE INHIBITOR OF METALLOPROTEINASE"/>
    <property type="match status" value="1"/>
</dbReference>
<evidence type="ECO:0000256" key="4">
    <source>
        <dbReference type="SAM" id="SignalP"/>
    </source>
</evidence>
<evidence type="ECO:0000256" key="2">
    <source>
        <dbReference type="ARBA" id="ARBA00022525"/>
    </source>
</evidence>
<dbReference type="SUPFAM" id="SSF50242">
    <property type="entry name" value="TIMP-like"/>
    <property type="match status" value="1"/>
</dbReference>
<dbReference type="GeneID" id="111126491"/>
<name>A0A8B8DH37_CRAVI</name>
<gene>
    <name evidence="6" type="primary">LOC111126491</name>
</gene>
<dbReference type="AlphaFoldDB" id="A0A8B8DH37"/>
<proteinExistence type="predicted"/>
<dbReference type="OrthoDB" id="6116054at2759"/>
<feature type="disulfide bond" evidence="3">
    <location>
        <begin position="137"/>
        <end position="177"/>
    </location>
</feature>
<dbReference type="GO" id="GO:0008191">
    <property type="term" value="F:metalloendopeptidase inhibitor activity"/>
    <property type="evidence" value="ECO:0007669"/>
    <property type="project" value="InterPro"/>
</dbReference>
<comment type="subcellular location">
    <subcellularLocation>
        <location evidence="1">Secreted</location>
    </subcellularLocation>
</comment>
<keyword evidence="4" id="KW-0732">Signal</keyword>
<keyword evidence="5" id="KW-1185">Reference proteome</keyword>
<keyword evidence="3" id="KW-1015">Disulfide bond</keyword>
<feature type="disulfide bond" evidence="3">
    <location>
        <begin position="24"/>
        <end position="135"/>
    </location>
</feature>
<organism evidence="5 6">
    <name type="scientific">Crassostrea virginica</name>
    <name type="common">Eastern oyster</name>
    <dbReference type="NCBI Taxonomy" id="6565"/>
    <lineage>
        <taxon>Eukaryota</taxon>
        <taxon>Metazoa</taxon>
        <taxon>Spiralia</taxon>
        <taxon>Lophotrochozoa</taxon>
        <taxon>Mollusca</taxon>
        <taxon>Bivalvia</taxon>
        <taxon>Autobranchia</taxon>
        <taxon>Pteriomorphia</taxon>
        <taxon>Ostreida</taxon>
        <taxon>Ostreoidea</taxon>
        <taxon>Ostreidae</taxon>
        <taxon>Crassostrea</taxon>
    </lineage>
</organism>
<dbReference type="KEGG" id="cvn:111126491"/>
<evidence type="ECO:0000313" key="5">
    <source>
        <dbReference type="Proteomes" id="UP000694844"/>
    </source>
</evidence>
<evidence type="ECO:0000256" key="1">
    <source>
        <dbReference type="ARBA" id="ARBA00004613"/>
    </source>
</evidence>
<dbReference type="PANTHER" id="PTHR11844">
    <property type="entry name" value="METALLOPROTEASE INHIBITOR"/>
    <property type="match status" value="1"/>
</dbReference>
<reference evidence="6" key="1">
    <citation type="submission" date="2025-08" db="UniProtKB">
        <authorList>
            <consortium name="RefSeq"/>
        </authorList>
    </citation>
    <scope>IDENTIFICATION</scope>
    <source>
        <tissue evidence="6">Whole sample</tissue>
    </source>
</reference>
<feature type="disulfide bond" evidence="3">
    <location>
        <begin position="140"/>
        <end position="145"/>
    </location>
</feature>
<dbReference type="RefSeq" id="XP_022326884.1">
    <property type="nucleotide sequence ID" value="XM_022471176.1"/>
</dbReference>
<dbReference type="Proteomes" id="UP000694844">
    <property type="component" value="Chromosome 3"/>
</dbReference>
<dbReference type="InterPro" id="IPR008993">
    <property type="entry name" value="TIMP-like_OB-fold"/>
</dbReference>
<feature type="chain" id="PRO_5034853804" evidence="4">
    <location>
        <begin position="25"/>
        <end position="199"/>
    </location>
</feature>